<reference evidence="1 2" key="1">
    <citation type="submission" date="2016-07" db="EMBL/GenBank/DDBJ databases">
        <title>Draft Genome Sequence of Methylophaga muralis Bur 1.</title>
        <authorList>
            <person name="Vasilenko O.V."/>
            <person name="Doronina N.V."/>
            <person name="Shmareva M.N."/>
            <person name="Tarlachkov S.V."/>
            <person name="Mustakhimov I."/>
            <person name="Trotsenko Y.A."/>
        </authorList>
    </citation>
    <scope>NUCLEOTIDE SEQUENCE [LARGE SCALE GENOMIC DNA]</scope>
    <source>
        <strain evidence="1 2">Bur 1</strain>
    </source>
</reference>
<gene>
    <name evidence="1" type="ORF">A9E74_01141</name>
</gene>
<evidence type="ECO:0000313" key="2">
    <source>
        <dbReference type="Proteomes" id="UP000094379"/>
    </source>
</evidence>
<dbReference type="InterPro" id="IPR027417">
    <property type="entry name" value="P-loop_NTPase"/>
</dbReference>
<dbReference type="SUPFAM" id="SSF52540">
    <property type="entry name" value="P-loop containing nucleoside triphosphate hydrolases"/>
    <property type="match status" value="2"/>
</dbReference>
<protein>
    <recommendedName>
        <fullName evidence="3">ATPase</fullName>
    </recommendedName>
</protein>
<dbReference type="InterPro" id="IPR007413">
    <property type="entry name" value="YcjX-like"/>
</dbReference>
<evidence type="ECO:0008006" key="3">
    <source>
        <dbReference type="Google" id="ProtNLM"/>
    </source>
</evidence>
<keyword evidence="2" id="KW-1185">Reference proteome</keyword>
<comment type="caution">
    <text evidence="1">The sequence shown here is derived from an EMBL/GenBank/DDBJ whole genome shotgun (WGS) entry which is preliminary data.</text>
</comment>
<proteinExistence type="predicted"/>
<dbReference type="PANTHER" id="PTHR38605:SF1">
    <property type="entry name" value="ATPASE"/>
    <property type="match status" value="1"/>
</dbReference>
<dbReference type="STRING" id="291169.A9E74_01141"/>
<dbReference type="EMBL" id="MCRI01000008">
    <property type="protein sequence ID" value="ODN67237.1"/>
    <property type="molecule type" value="Genomic_DNA"/>
</dbReference>
<dbReference type="PANTHER" id="PTHR38605">
    <property type="entry name" value="ATPASE-RELATED"/>
    <property type="match status" value="1"/>
</dbReference>
<dbReference type="Gene3D" id="3.40.50.300">
    <property type="entry name" value="P-loop containing nucleotide triphosphate hydrolases"/>
    <property type="match status" value="1"/>
</dbReference>
<organism evidence="1 2">
    <name type="scientific">Methylophaga muralis</name>
    <dbReference type="NCBI Taxonomy" id="291169"/>
    <lineage>
        <taxon>Bacteria</taxon>
        <taxon>Pseudomonadati</taxon>
        <taxon>Pseudomonadota</taxon>
        <taxon>Gammaproteobacteria</taxon>
        <taxon>Thiotrichales</taxon>
        <taxon>Piscirickettsiaceae</taxon>
        <taxon>Methylophaga</taxon>
    </lineage>
</organism>
<dbReference type="Pfam" id="PF04317">
    <property type="entry name" value="DUF463"/>
    <property type="match status" value="1"/>
</dbReference>
<dbReference type="PATRIC" id="fig|291169.3.peg.1145"/>
<accession>A0A1E3GT79</accession>
<dbReference type="RefSeq" id="WP_245652065.1">
    <property type="nucleotide sequence ID" value="NZ_MCRI01000008.1"/>
</dbReference>
<evidence type="ECO:0000313" key="1">
    <source>
        <dbReference type="EMBL" id="ODN67237.1"/>
    </source>
</evidence>
<dbReference type="PIRSF" id="PIRSF019381">
    <property type="entry name" value="YcjX"/>
    <property type="match status" value="1"/>
</dbReference>
<dbReference type="Proteomes" id="UP000094379">
    <property type="component" value="Unassembled WGS sequence"/>
</dbReference>
<name>A0A1E3GT79_9GAMM</name>
<dbReference type="AlphaFoldDB" id="A0A1E3GT79"/>
<sequence>MAMNSQIEQLGRRLNKTLEDIDQQASKWVARSLDKHLSVGITGFSGSGKSTFITSLIHQLKYSNHAHLGGFLPARDERLLGVKIQSLDDLPLFEYQQGIQALADDPPQWPPSTTHISGCRLVIEYKKKNILPTFTGETRRFTLELRDYPGEWLLDLAMLQQDYRQWSIDTAALCSKGIRQELAEDLLENLNALDPLAVFDEQQIEALYVRYRNFLQTCKTAGLTFIQPGRALLPDSEDFQVFIPLFNLQTLSEHQLNKASDDSLYKVMQQRYKSYLKEFVQPFYKTFFRGIDRQVVLIDVLKALSGGKEKFDDMVIAFSRIIDSYHVGNNAFLNRLFSPQVEKILFLASKPDRILMNQHEALRRLCDEIISHICPQSVRNRIEIETEIAAAVRSTHDHNDHLTARLLDGQFGELRHPPIPDQLPDSVQWQQLSQWKPPVLRAPVNPDLLIGGRLAHIRMDKVLRDLIGDKF</sequence>